<feature type="domain" description="Fibronectin type-III" evidence="2">
    <location>
        <begin position="41"/>
        <end position="125"/>
    </location>
</feature>
<keyword evidence="1" id="KW-0677">Repeat</keyword>
<evidence type="ECO:0000313" key="4">
    <source>
        <dbReference type="Proteomes" id="UP000824782"/>
    </source>
</evidence>
<sequence>MTTSATIEGLIPGNYYVLFVSSVGAVPGNSVNVWTYTKPEIVENLQVVNVTNTSVSLKWEKPNGNASRYLIKRADNAVFRKIVFITSVTIGDLLPGYNYTFMISALVDNSVEGEMKLIYAYTKPGAVKNLTPTNINSKSITLSWKPPDGVASAYQIQISGNLSSTNYTSLNTNYTIGGLSPGIVYRIVVSALVSTPYIQGEGTETVVKTNSHGLILRLNYLSSDVNSRTLIINKINDILKEQFPNQNVTAT</sequence>
<protein>
    <recommendedName>
        <fullName evidence="2">Fibronectin type-III domain-containing protein</fullName>
    </recommendedName>
</protein>
<comment type="caution">
    <text evidence="3">The sequence shown here is derived from an EMBL/GenBank/DDBJ whole genome shotgun (WGS) entry which is preliminary data.</text>
</comment>
<accession>A0AAV7C9A1</accession>
<dbReference type="Gene3D" id="2.60.40.10">
    <property type="entry name" value="Immunoglobulins"/>
    <property type="match status" value="2"/>
</dbReference>
<evidence type="ECO:0000259" key="2">
    <source>
        <dbReference type="PROSITE" id="PS50853"/>
    </source>
</evidence>
<dbReference type="InterPro" id="IPR050991">
    <property type="entry name" value="ECM_Regulatory_Proteins"/>
</dbReference>
<dbReference type="InterPro" id="IPR036116">
    <property type="entry name" value="FN3_sf"/>
</dbReference>
<dbReference type="AlphaFoldDB" id="A0AAV7C9A1"/>
<dbReference type="PANTHER" id="PTHR46708">
    <property type="entry name" value="TENASCIN"/>
    <property type="match status" value="1"/>
</dbReference>
<keyword evidence="4" id="KW-1185">Reference proteome</keyword>
<dbReference type="InterPro" id="IPR003961">
    <property type="entry name" value="FN3_dom"/>
</dbReference>
<feature type="domain" description="Fibronectin type-III" evidence="2">
    <location>
        <begin position="126"/>
        <end position="214"/>
    </location>
</feature>
<dbReference type="PROSITE" id="PS50853">
    <property type="entry name" value="FN3"/>
    <property type="match status" value="2"/>
</dbReference>
<dbReference type="Pfam" id="PF00041">
    <property type="entry name" value="fn3"/>
    <property type="match status" value="2"/>
</dbReference>
<dbReference type="CDD" id="cd00063">
    <property type="entry name" value="FN3"/>
    <property type="match status" value="2"/>
</dbReference>
<organism evidence="3 4">
    <name type="scientific">Engystomops pustulosus</name>
    <name type="common">Tungara frog</name>
    <name type="synonym">Physalaemus pustulosus</name>
    <dbReference type="NCBI Taxonomy" id="76066"/>
    <lineage>
        <taxon>Eukaryota</taxon>
        <taxon>Metazoa</taxon>
        <taxon>Chordata</taxon>
        <taxon>Craniata</taxon>
        <taxon>Vertebrata</taxon>
        <taxon>Euteleostomi</taxon>
        <taxon>Amphibia</taxon>
        <taxon>Batrachia</taxon>
        <taxon>Anura</taxon>
        <taxon>Neobatrachia</taxon>
        <taxon>Hyloidea</taxon>
        <taxon>Leptodactylidae</taxon>
        <taxon>Leiuperinae</taxon>
        <taxon>Engystomops</taxon>
    </lineage>
</organism>
<name>A0AAV7C9A1_ENGPU</name>
<dbReference type="PANTHER" id="PTHR46708:SF11">
    <property type="entry name" value="RECEPTOR-TYPE TYROSINE-PROTEIN PHOSPHATASE ETA-LIKE"/>
    <property type="match status" value="1"/>
</dbReference>
<reference evidence="3" key="1">
    <citation type="thesis" date="2020" institute="ProQuest LLC" country="789 East Eisenhower Parkway, Ann Arbor, MI, USA">
        <title>Comparative Genomics and Chromosome Evolution.</title>
        <authorList>
            <person name="Mudd A.B."/>
        </authorList>
    </citation>
    <scope>NUCLEOTIDE SEQUENCE</scope>
    <source>
        <strain evidence="3">237g6f4</strain>
        <tissue evidence="3">Blood</tissue>
    </source>
</reference>
<dbReference type="SMART" id="SM00060">
    <property type="entry name" value="FN3"/>
    <property type="match status" value="2"/>
</dbReference>
<gene>
    <name evidence="3" type="ORF">GDO81_007741</name>
</gene>
<evidence type="ECO:0000313" key="3">
    <source>
        <dbReference type="EMBL" id="KAG8581629.1"/>
    </source>
</evidence>
<dbReference type="EMBL" id="WNYA01000003">
    <property type="protein sequence ID" value="KAG8581629.1"/>
    <property type="molecule type" value="Genomic_DNA"/>
</dbReference>
<dbReference type="Proteomes" id="UP000824782">
    <property type="component" value="Unassembled WGS sequence"/>
</dbReference>
<evidence type="ECO:0000256" key="1">
    <source>
        <dbReference type="ARBA" id="ARBA00022737"/>
    </source>
</evidence>
<dbReference type="InterPro" id="IPR013783">
    <property type="entry name" value="Ig-like_fold"/>
</dbReference>
<proteinExistence type="predicted"/>
<dbReference type="SUPFAM" id="SSF49265">
    <property type="entry name" value="Fibronectin type III"/>
    <property type="match status" value="1"/>
</dbReference>